<dbReference type="FunFam" id="3.30.1490.490:FF:000001">
    <property type="entry name" value="cell growth-regulating nucleolar protein-like"/>
    <property type="match status" value="1"/>
</dbReference>
<evidence type="ECO:0000256" key="2">
    <source>
        <dbReference type="ARBA" id="ARBA00022723"/>
    </source>
</evidence>
<dbReference type="Pfam" id="PF25879">
    <property type="entry name" value="WHD_LYAR"/>
    <property type="match status" value="1"/>
</dbReference>
<dbReference type="CTD" id="55646"/>
<dbReference type="GO" id="GO:0003677">
    <property type="term" value="F:DNA binding"/>
    <property type="evidence" value="ECO:0007669"/>
    <property type="project" value="InterPro"/>
</dbReference>
<evidence type="ECO:0000259" key="9">
    <source>
        <dbReference type="Pfam" id="PF08790"/>
    </source>
</evidence>
<reference evidence="12" key="1">
    <citation type="submission" date="2025-08" db="UniProtKB">
        <authorList>
            <consortium name="RefSeq"/>
        </authorList>
    </citation>
    <scope>IDENTIFICATION</scope>
    <source>
        <tissue evidence="12">Skeletal muscle</tissue>
    </source>
</reference>
<dbReference type="InterPro" id="IPR014898">
    <property type="entry name" value="Znf_C2H2_LYAR"/>
</dbReference>
<sequence>MYFQDLLKTSKKQIQFSRMVFFTCNACGEALKKGQVEKHVNMCRNCQCLSCMDCGKDFWDDDYKSHVKCLSEDQKYGGKNYEAKMPKGDVKQQEWTQKIHEIIKETNINVKVRDILQQMYAYDNIPRKKRKFQNWMANSLKIHNTTLQDQVWDIFSEATRKETLETESVKNVIMPVASENNITKTDEKPKEKKRKKELKEKKSIRKLKAQQENLECLKSEKSQRDVLEEGGIKMAQSLKKKKTKQEAAGLVKVPEAEAAEAEALCGKKRRNSCTKDESPIPTKITNCFEAEDKHQGKFNWKGTIRAVLKQAPDNELSIKKLRKKVIAQYYAVTSDHQKSEEEALALFKKKVSSNPNFRVLKEKVKLLK</sequence>
<evidence type="ECO:0000259" key="10">
    <source>
        <dbReference type="Pfam" id="PF25879"/>
    </source>
</evidence>
<protein>
    <submittedName>
        <fullName evidence="12">Cell growth-regulating nucleolar protein isoform X1</fullName>
    </submittedName>
</protein>
<evidence type="ECO:0000256" key="3">
    <source>
        <dbReference type="ARBA" id="ARBA00022737"/>
    </source>
</evidence>
<accession>A0A6I9XGI5</accession>
<evidence type="ECO:0000256" key="5">
    <source>
        <dbReference type="ARBA" id="ARBA00022833"/>
    </source>
</evidence>
<dbReference type="GeneID" id="106541920"/>
<evidence type="ECO:0000256" key="6">
    <source>
        <dbReference type="ARBA" id="ARBA00023242"/>
    </source>
</evidence>
<proteinExistence type="predicted"/>
<keyword evidence="3" id="KW-0677">Repeat</keyword>
<dbReference type="Pfam" id="PF08790">
    <property type="entry name" value="zf-LYAR"/>
    <property type="match status" value="1"/>
</dbReference>
<dbReference type="GO" id="GO:0008270">
    <property type="term" value="F:zinc ion binding"/>
    <property type="evidence" value="ECO:0007669"/>
    <property type="project" value="UniProtKB-KW"/>
</dbReference>
<evidence type="ECO:0000256" key="7">
    <source>
        <dbReference type="PROSITE-ProRule" id="PRU01145"/>
    </source>
</evidence>
<evidence type="ECO:0000313" key="12">
    <source>
        <dbReference type="RefSeq" id="XP_013912972.1"/>
    </source>
</evidence>
<dbReference type="InterPro" id="IPR058719">
    <property type="entry name" value="WHD_LYAR"/>
</dbReference>
<dbReference type="GO" id="GO:0000122">
    <property type="term" value="P:negative regulation of transcription by RNA polymerase II"/>
    <property type="evidence" value="ECO:0007669"/>
    <property type="project" value="TreeGrafter"/>
</dbReference>
<feature type="domain" description="Cell growth-regulating nucleolar protein-like winged helix" evidence="10">
    <location>
        <begin position="296"/>
        <end position="367"/>
    </location>
</feature>
<dbReference type="PROSITE" id="PS51804">
    <property type="entry name" value="ZF_C2HC_LYAR"/>
    <property type="match status" value="2"/>
</dbReference>
<dbReference type="Gene3D" id="3.30.1490.490">
    <property type="match status" value="1"/>
</dbReference>
<keyword evidence="4 7" id="KW-0863">Zinc-finger</keyword>
<evidence type="ECO:0000256" key="4">
    <source>
        <dbReference type="ARBA" id="ARBA00022771"/>
    </source>
</evidence>
<dbReference type="AlphaFoldDB" id="A0A6I9XGI5"/>
<dbReference type="GO" id="GO:0005730">
    <property type="term" value="C:nucleolus"/>
    <property type="evidence" value="ECO:0007669"/>
    <property type="project" value="TreeGrafter"/>
</dbReference>
<name>A0A6I9XGI5_9SAUR</name>
<dbReference type="KEGG" id="tsr:106541920"/>
<dbReference type="RefSeq" id="XP_013912972.1">
    <property type="nucleotide sequence ID" value="XM_014057497.1"/>
</dbReference>
<organism evidence="11 12">
    <name type="scientific">Thamnophis sirtalis</name>
    <dbReference type="NCBI Taxonomy" id="35019"/>
    <lineage>
        <taxon>Eukaryota</taxon>
        <taxon>Metazoa</taxon>
        <taxon>Chordata</taxon>
        <taxon>Craniata</taxon>
        <taxon>Vertebrata</taxon>
        <taxon>Euteleostomi</taxon>
        <taxon>Lepidosauria</taxon>
        <taxon>Squamata</taxon>
        <taxon>Bifurcata</taxon>
        <taxon>Unidentata</taxon>
        <taxon>Episquamata</taxon>
        <taxon>Toxicofera</taxon>
        <taxon>Serpentes</taxon>
        <taxon>Colubroidea</taxon>
        <taxon>Colubridae</taxon>
        <taxon>Natricinae</taxon>
        <taxon>Thamnophis</taxon>
    </lineage>
</organism>
<dbReference type="PANTHER" id="PTHR13100:SF10">
    <property type="entry name" value="CELL GROWTH-REGULATING NUCLEOLAR PROTEIN"/>
    <property type="match status" value="1"/>
</dbReference>
<feature type="region of interest" description="Disordered" evidence="8">
    <location>
        <begin position="180"/>
        <end position="201"/>
    </location>
</feature>
<dbReference type="InterPro" id="IPR036236">
    <property type="entry name" value="Znf_C2H2_sf"/>
</dbReference>
<dbReference type="OrthoDB" id="21474at2759"/>
<feature type="domain" description="Zinc finger C2H2 LYAR-type" evidence="9">
    <location>
        <begin position="49"/>
        <end position="76"/>
    </location>
</feature>
<keyword evidence="2" id="KW-0479">Metal-binding</keyword>
<dbReference type="SUPFAM" id="SSF57667">
    <property type="entry name" value="beta-beta-alpha zinc fingers"/>
    <property type="match status" value="2"/>
</dbReference>
<comment type="subcellular location">
    <subcellularLocation>
        <location evidence="1">Nucleus</location>
    </subcellularLocation>
</comment>
<dbReference type="Proteomes" id="UP000504617">
    <property type="component" value="Unplaced"/>
</dbReference>
<dbReference type="PANTHER" id="PTHR13100">
    <property type="entry name" value="CELL GROWTH-REGULATING NUCLEOLAR PROTEIN LYAR"/>
    <property type="match status" value="1"/>
</dbReference>
<evidence type="ECO:0000256" key="8">
    <source>
        <dbReference type="SAM" id="MobiDB-lite"/>
    </source>
</evidence>
<keyword evidence="6" id="KW-0539">Nucleus</keyword>
<evidence type="ECO:0000313" key="11">
    <source>
        <dbReference type="Proteomes" id="UP000504617"/>
    </source>
</evidence>
<feature type="compositionally biased region" description="Basic residues" evidence="8">
    <location>
        <begin position="191"/>
        <end position="201"/>
    </location>
</feature>
<dbReference type="GO" id="GO:0006364">
    <property type="term" value="P:rRNA processing"/>
    <property type="evidence" value="ECO:0007669"/>
    <property type="project" value="TreeGrafter"/>
</dbReference>
<dbReference type="InterPro" id="IPR039999">
    <property type="entry name" value="LYAR"/>
</dbReference>
<keyword evidence="11" id="KW-1185">Reference proteome</keyword>
<evidence type="ECO:0000256" key="1">
    <source>
        <dbReference type="ARBA" id="ARBA00004123"/>
    </source>
</evidence>
<keyword evidence="5" id="KW-0862">Zinc</keyword>
<gene>
    <name evidence="12" type="primary">LYAR</name>
</gene>